<dbReference type="Pfam" id="PF09285">
    <property type="entry name" value="Elong-fact-P_C"/>
    <property type="match status" value="1"/>
</dbReference>
<dbReference type="FunFam" id="2.40.50.140:FF:000009">
    <property type="entry name" value="Elongation factor P"/>
    <property type="match status" value="1"/>
</dbReference>
<dbReference type="InterPro" id="IPR020599">
    <property type="entry name" value="Transl_elong_fac_P/YeiP"/>
</dbReference>
<evidence type="ECO:0000256" key="3">
    <source>
        <dbReference type="ARBA" id="ARBA00009479"/>
    </source>
</evidence>
<dbReference type="RefSeq" id="WP_041077764.1">
    <property type="nucleotide sequence ID" value="NZ_JWSW01000004.1"/>
</dbReference>
<dbReference type="GO" id="GO:0005829">
    <property type="term" value="C:cytosol"/>
    <property type="evidence" value="ECO:0007669"/>
    <property type="project" value="UniProtKB-ARBA"/>
</dbReference>
<dbReference type="SUPFAM" id="SSF50104">
    <property type="entry name" value="Translation proteins SH3-like domain"/>
    <property type="match status" value="1"/>
</dbReference>
<evidence type="ECO:0000256" key="1">
    <source>
        <dbReference type="ARBA" id="ARBA00004496"/>
    </source>
</evidence>
<dbReference type="Pfam" id="PF08207">
    <property type="entry name" value="EFP_N"/>
    <property type="match status" value="1"/>
</dbReference>
<evidence type="ECO:0000256" key="9">
    <source>
        <dbReference type="RuleBase" id="RU004389"/>
    </source>
</evidence>
<evidence type="ECO:0000256" key="2">
    <source>
        <dbReference type="ARBA" id="ARBA00004815"/>
    </source>
</evidence>
<comment type="similarity">
    <text evidence="3 7 9">Belongs to the elongation factor P family.</text>
</comment>
<dbReference type="Gene3D" id="2.30.30.30">
    <property type="match status" value="1"/>
</dbReference>
<organism evidence="12 13">
    <name type="scientific">Rickettsia asembonensis</name>
    <dbReference type="NCBI Taxonomy" id="1068590"/>
    <lineage>
        <taxon>Bacteria</taxon>
        <taxon>Pseudomonadati</taxon>
        <taxon>Pseudomonadota</taxon>
        <taxon>Alphaproteobacteria</taxon>
        <taxon>Rickettsiales</taxon>
        <taxon>Rickettsiaceae</taxon>
        <taxon>Rickettsieae</taxon>
        <taxon>Rickettsia</taxon>
        <taxon>spotted fever group</taxon>
    </lineage>
</organism>
<dbReference type="GO" id="GO:0043043">
    <property type="term" value="P:peptide biosynthetic process"/>
    <property type="evidence" value="ECO:0007669"/>
    <property type="project" value="InterPro"/>
</dbReference>
<dbReference type="InterPro" id="IPR014722">
    <property type="entry name" value="Rib_uL2_dom2"/>
</dbReference>
<dbReference type="EMBL" id="JWSW01000004">
    <property type="protein sequence ID" value="KIJ89180.1"/>
    <property type="molecule type" value="Genomic_DNA"/>
</dbReference>
<dbReference type="UniPathway" id="UPA00345"/>
<accession>A0A0C2REA5</accession>
<evidence type="ECO:0000256" key="7">
    <source>
        <dbReference type="HAMAP-Rule" id="MF_00141"/>
    </source>
</evidence>
<dbReference type="PROSITE" id="PS01275">
    <property type="entry name" value="EFP"/>
    <property type="match status" value="1"/>
</dbReference>
<dbReference type="AlphaFoldDB" id="A0A0C2REA5"/>
<protein>
    <recommendedName>
        <fullName evidence="7 8">Elongation factor P</fullName>
        <shortName evidence="7">EF-P</shortName>
    </recommendedName>
</protein>
<evidence type="ECO:0000259" key="10">
    <source>
        <dbReference type="SMART" id="SM00841"/>
    </source>
</evidence>
<dbReference type="InterPro" id="IPR013185">
    <property type="entry name" value="Transl_elong_KOW-like"/>
</dbReference>
<dbReference type="Pfam" id="PF01132">
    <property type="entry name" value="EFP"/>
    <property type="match status" value="1"/>
</dbReference>
<dbReference type="Gene3D" id="2.40.50.140">
    <property type="entry name" value="Nucleic acid-binding proteins"/>
    <property type="match status" value="2"/>
</dbReference>
<keyword evidence="13" id="KW-1185">Reference proteome</keyword>
<evidence type="ECO:0000259" key="11">
    <source>
        <dbReference type="SMART" id="SM01185"/>
    </source>
</evidence>
<comment type="caution">
    <text evidence="12">The sequence shown here is derived from an EMBL/GenBank/DDBJ whole genome shotgun (WGS) entry which is preliminary data.</text>
</comment>
<proteinExistence type="inferred from homology"/>
<evidence type="ECO:0000256" key="6">
    <source>
        <dbReference type="ARBA" id="ARBA00022917"/>
    </source>
</evidence>
<keyword evidence="4 7" id="KW-0963">Cytoplasm</keyword>
<comment type="function">
    <text evidence="7">Involved in peptide bond synthesis. Stimulates efficient translation and peptide-bond synthesis on native or reconstituted 70S ribosomes in vitro. Probably functions indirectly by altering the affinity of the ribosome for aminoacyl-tRNA, thus increasing their reactivity as acceptors for peptidyl transferase.</text>
</comment>
<feature type="domain" description="Translation elongation factor P/YeiP central" evidence="11">
    <location>
        <begin position="69"/>
        <end position="123"/>
    </location>
</feature>
<name>A0A0C2REA5_9RICK</name>
<dbReference type="InterPro" id="IPR011768">
    <property type="entry name" value="Transl_elongation_fac_P"/>
</dbReference>
<gene>
    <name evidence="7" type="primary">efp</name>
    <name evidence="12" type="ORF">SB78_00750</name>
</gene>
<dbReference type="InterPro" id="IPR015365">
    <property type="entry name" value="Elong-fact-P_C"/>
</dbReference>
<dbReference type="InterPro" id="IPR008991">
    <property type="entry name" value="Translation_prot_SH3-like_sf"/>
</dbReference>
<dbReference type="GO" id="GO:0003746">
    <property type="term" value="F:translation elongation factor activity"/>
    <property type="evidence" value="ECO:0007669"/>
    <property type="project" value="UniProtKB-UniRule"/>
</dbReference>
<dbReference type="InterPro" id="IPR001059">
    <property type="entry name" value="Transl_elong_P/YeiP_cen"/>
</dbReference>
<dbReference type="PIRSF" id="PIRSF005901">
    <property type="entry name" value="EF-P"/>
    <property type="match status" value="1"/>
</dbReference>
<dbReference type="CDD" id="cd04470">
    <property type="entry name" value="S1_EF-P_repeat_1"/>
    <property type="match status" value="1"/>
</dbReference>
<evidence type="ECO:0000313" key="12">
    <source>
        <dbReference type="EMBL" id="KIJ89180.1"/>
    </source>
</evidence>
<comment type="subcellular location">
    <subcellularLocation>
        <location evidence="1 7">Cytoplasm</location>
    </subcellularLocation>
</comment>
<dbReference type="SUPFAM" id="SSF50249">
    <property type="entry name" value="Nucleic acid-binding proteins"/>
    <property type="match status" value="2"/>
</dbReference>
<dbReference type="NCBIfam" id="TIGR00038">
    <property type="entry name" value="efp"/>
    <property type="match status" value="1"/>
</dbReference>
<sequence length="188" mass="21544">MKILANSIRTGNILVYNNDLWVVSKTPEHTQPGKGGAYVQVEMKNLKTGTKRNERFSSSDYLEKAELEQKDYQFLYFEGDDLVLMDTKHFEQINVPKEILEEKLPFLTENMIIKVEFYNEKPLNIELPPTVILEINETDPVIKGATATASYKPAILENGIKVKVPQYLEVGEKIVVKTDDMTYVERAK</sequence>
<evidence type="ECO:0000256" key="4">
    <source>
        <dbReference type="ARBA" id="ARBA00022490"/>
    </source>
</evidence>
<reference evidence="12 13" key="1">
    <citation type="submission" date="2014-12" db="EMBL/GenBank/DDBJ databases">
        <title>Whole genome sequence of Candidatus Rickettsia asemboensis strain NMRCii isolated from cat fleas in west Kenya.</title>
        <authorList>
            <person name="Jima D."/>
            <person name="Luce-Fedrow A."/>
            <person name="Yang Y."/>
            <person name="Maina A.N."/>
            <person name="Snesrud E.C."/>
            <person name="Jarman R.G."/>
            <person name="Richards A.L."/>
            <person name="Hang J."/>
        </authorList>
    </citation>
    <scope>NUCLEOTIDE SEQUENCE [LARGE SCALE GENOMIC DNA]</scope>
    <source>
        <strain evidence="12 13">NMRCii</strain>
    </source>
</reference>
<dbReference type="FunFam" id="2.40.50.140:FF:000004">
    <property type="entry name" value="Elongation factor P"/>
    <property type="match status" value="1"/>
</dbReference>
<evidence type="ECO:0000256" key="5">
    <source>
        <dbReference type="ARBA" id="ARBA00022768"/>
    </source>
</evidence>
<dbReference type="HAMAP" id="MF_00141">
    <property type="entry name" value="EF_P"/>
    <property type="match status" value="1"/>
</dbReference>
<dbReference type="SMART" id="SM01185">
    <property type="entry name" value="EFP"/>
    <property type="match status" value="1"/>
</dbReference>
<feature type="domain" description="Elongation factor P C-terminal" evidence="10">
    <location>
        <begin position="131"/>
        <end position="186"/>
    </location>
</feature>
<dbReference type="InterPro" id="IPR013852">
    <property type="entry name" value="Transl_elong_P/YeiP_CS"/>
</dbReference>
<dbReference type="NCBIfam" id="NF001810">
    <property type="entry name" value="PRK00529.1"/>
    <property type="match status" value="1"/>
</dbReference>
<dbReference type="PANTHER" id="PTHR30053">
    <property type="entry name" value="ELONGATION FACTOR P"/>
    <property type="match status" value="1"/>
</dbReference>
<dbReference type="SMART" id="SM00841">
    <property type="entry name" value="Elong-fact-P_C"/>
    <property type="match status" value="1"/>
</dbReference>
<comment type="pathway">
    <text evidence="2 7">Protein biosynthesis; polypeptide chain elongation.</text>
</comment>
<dbReference type="PANTHER" id="PTHR30053:SF14">
    <property type="entry name" value="TRANSLATION ELONGATION FACTOR KOW-LIKE DOMAIN-CONTAINING PROTEIN"/>
    <property type="match status" value="1"/>
</dbReference>
<dbReference type="InterPro" id="IPR012340">
    <property type="entry name" value="NA-bd_OB-fold"/>
</dbReference>
<evidence type="ECO:0000256" key="8">
    <source>
        <dbReference type="NCBIfam" id="TIGR00038"/>
    </source>
</evidence>
<evidence type="ECO:0000313" key="13">
    <source>
        <dbReference type="Proteomes" id="UP000031952"/>
    </source>
</evidence>
<keyword evidence="6 7" id="KW-0648">Protein biosynthesis</keyword>
<dbReference type="Proteomes" id="UP000031952">
    <property type="component" value="Unassembled WGS sequence"/>
</dbReference>
<keyword evidence="5 7" id="KW-0251">Elongation factor</keyword>